<evidence type="ECO:0000313" key="2">
    <source>
        <dbReference type="EnsemblMetazoa" id="XP_028147736.2"/>
    </source>
</evidence>
<dbReference type="EnsemblMetazoa" id="XM_028291935.2">
    <property type="protein sequence ID" value="XP_028147736.2"/>
    <property type="gene ID" value="LOC114341152"/>
</dbReference>
<organism evidence="2 3">
    <name type="scientific">Diabrotica virgifera virgifera</name>
    <name type="common">western corn rootworm</name>
    <dbReference type="NCBI Taxonomy" id="50390"/>
    <lineage>
        <taxon>Eukaryota</taxon>
        <taxon>Metazoa</taxon>
        <taxon>Ecdysozoa</taxon>
        <taxon>Arthropoda</taxon>
        <taxon>Hexapoda</taxon>
        <taxon>Insecta</taxon>
        <taxon>Pterygota</taxon>
        <taxon>Neoptera</taxon>
        <taxon>Endopterygota</taxon>
        <taxon>Coleoptera</taxon>
        <taxon>Polyphaga</taxon>
        <taxon>Cucujiformia</taxon>
        <taxon>Chrysomeloidea</taxon>
        <taxon>Chrysomelidae</taxon>
        <taxon>Galerucinae</taxon>
        <taxon>Diabroticina</taxon>
        <taxon>Diabroticites</taxon>
        <taxon>Diabrotica</taxon>
    </lineage>
</organism>
<name>A0ABM5IXS4_DIAVI</name>
<dbReference type="InterPro" id="IPR029526">
    <property type="entry name" value="PGBD"/>
</dbReference>
<dbReference type="Proteomes" id="UP001652700">
    <property type="component" value="Unplaced"/>
</dbReference>
<reference evidence="2" key="1">
    <citation type="submission" date="2025-05" db="UniProtKB">
        <authorList>
            <consortium name="EnsemblMetazoa"/>
        </authorList>
    </citation>
    <scope>IDENTIFICATION</scope>
</reference>
<sequence length="567" mass="66282">MNNTDDILQSGSNSNKKIKLDMKKKLTEEELLRLLETSDEEFSDFLDSDSEYLPESEDEIENTLPTALIEDTEDTPNLLVDVDESDKWKENFDGMKNFPFLKHQELLVEVSDNNPVDFFRMLLTDECLQQVCDETNRYAEHIFLSNAGATHSRIFDWKILTSEELLVFLGLVLHMGHISLPRIEDYWKKKDPLFANAIFSTFMGRNRFMVIMRCLHFNNNPEEGEQVPEDRIYKIRPMINFFNKRMEEVYYPDRNLSLDESMVLHRGRLNFRQYLKNKKHKYGIKLYMLTEPNGLILKFLVYSGMFDDSGGKGHVNKVVLHLLEGKLNVGHCVYMDNFYNSFDLAKNLLEFSTYCTGTLRIDRKNNPAAVRQEKLAKGATIARCRKGVLVGKWKDKRDVYYITTECQNTLQEVTTRRGQHVIKPEPIIRYNKNMSGIDRQDQMLAYYPSQRKTVRWPTKIFIHVIQMMAINAHILYNKYSGKKIGLYEFRLQLVRSLLKVINSEAKLVPKDHSVTKREVKDVKGKVMRKRCKTCSQQNIRKDTIYECKACPDTPGFCLDCCQISHKV</sequence>
<dbReference type="Pfam" id="PF13843">
    <property type="entry name" value="DDE_Tnp_1_7"/>
    <property type="match status" value="1"/>
</dbReference>
<dbReference type="RefSeq" id="XP_028147736.2">
    <property type="nucleotide sequence ID" value="XM_028291935.2"/>
</dbReference>
<dbReference type="PANTHER" id="PTHR46599">
    <property type="entry name" value="PIGGYBAC TRANSPOSABLE ELEMENT-DERIVED PROTEIN 4"/>
    <property type="match status" value="1"/>
</dbReference>
<evidence type="ECO:0000313" key="3">
    <source>
        <dbReference type="Proteomes" id="UP001652700"/>
    </source>
</evidence>
<proteinExistence type="predicted"/>
<dbReference type="GeneID" id="114341152"/>
<evidence type="ECO:0000259" key="1">
    <source>
        <dbReference type="Pfam" id="PF13843"/>
    </source>
</evidence>
<keyword evidence="3" id="KW-1185">Reference proteome</keyword>
<dbReference type="PANTHER" id="PTHR46599:SF3">
    <property type="entry name" value="PIGGYBAC TRANSPOSABLE ELEMENT-DERIVED PROTEIN 4"/>
    <property type="match status" value="1"/>
</dbReference>
<protein>
    <recommendedName>
        <fullName evidence="1">PiggyBac transposable element-derived protein domain-containing protein</fullName>
    </recommendedName>
</protein>
<accession>A0ABM5IXS4</accession>
<feature type="domain" description="PiggyBac transposable element-derived protein" evidence="1">
    <location>
        <begin position="114"/>
        <end position="473"/>
    </location>
</feature>